<protein>
    <submittedName>
        <fullName evidence="1">Uncharacterized protein</fullName>
    </submittedName>
</protein>
<keyword evidence="2" id="KW-1185">Reference proteome</keyword>
<comment type="caution">
    <text evidence="1">The sequence shown here is derived from an EMBL/GenBank/DDBJ whole genome shotgun (WGS) entry which is preliminary data.</text>
</comment>
<accession>A0AA35WZX7</accession>
<organism evidence="1 2">
    <name type="scientific">Geodia barretti</name>
    <name type="common">Barrett's horny sponge</name>
    <dbReference type="NCBI Taxonomy" id="519541"/>
    <lineage>
        <taxon>Eukaryota</taxon>
        <taxon>Metazoa</taxon>
        <taxon>Porifera</taxon>
        <taxon>Demospongiae</taxon>
        <taxon>Heteroscleromorpha</taxon>
        <taxon>Tetractinellida</taxon>
        <taxon>Astrophorina</taxon>
        <taxon>Geodiidae</taxon>
        <taxon>Geodia</taxon>
    </lineage>
</organism>
<dbReference type="Proteomes" id="UP001174909">
    <property type="component" value="Unassembled WGS sequence"/>
</dbReference>
<feature type="non-terminal residue" evidence="1">
    <location>
        <position position="252"/>
    </location>
</feature>
<name>A0AA35WZX7_GEOBA</name>
<dbReference type="EMBL" id="CASHTH010002633">
    <property type="protein sequence ID" value="CAI8032935.1"/>
    <property type="molecule type" value="Genomic_DNA"/>
</dbReference>
<reference evidence="1" key="1">
    <citation type="submission" date="2023-03" db="EMBL/GenBank/DDBJ databases">
        <authorList>
            <person name="Steffen K."/>
            <person name="Cardenas P."/>
        </authorList>
    </citation>
    <scope>NUCLEOTIDE SEQUENCE</scope>
</reference>
<evidence type="ECO:0000313" key="2">
    <source>
        <dbReference type="Proteomes" id="UP001174909"/>
    </source>
</evidence>
<sequence length="252" mass="28041">MKSVEREKQKERKREKQAVESLCLAISHSLALWRHISNKSTPDHAHDSAHHQLACVRVCVSLACCLQRTLASTPAGLASLPSSLAILKDLVMDGVVMVAAPQLHGWLSVCLESIDPTSHQILEAVEELFKAFKNMSCCLKSVIRNQKPHPPRYHLGRRWSLQRPLCPVFTSSVTLSLSGERSGCVCRCKLKDEKNQADWSTASCLLLRLLAHDSAAVQTTAYTTFTVSLTTCTHTQQPHDSAPRTYIFLSHY</sequence>
<evidence type="ECO:0000313" key="1">
    <source>
        <dbReference type="EMBL" id="CAI8032935.1"/>
    </source>
</evidence>
<proteinExistence type="predicted"/>
<gene>
    <name evidence="1" type="ORF">GBAR_LOCUS18582</name>
</gene>
<dbReference type="AlphaFoldDB" id="A0AA35WZX7"/>